<dbReference type="SMART" id="SM00854">
    <property type="entry name" value="PGA_cap"/>
    <property type="match status" value="1"/>
</dbReference>
<dbReference type="Gene3D" id="3.60.21.10">
    <property type="match status" value="1"/>
</dbReference>
<name>A0A1F5E9N0_9BACT</name>
<dbReference type="InterPro" id="IPR002737">
    <property type="entry name" value="MEMO1_fam"/>
</dbReference>
<evidence type="ECO:0000259" key="2">
    <source>
        <dbReference type="SMART" id="SM00854"/>
    </source>
</evidence>
<evidence type="ECO:0000256" key="1">
    <source>
        <dbReference type="ARBA" id="ARBA00005662"/>
    </source>
</evidence>
<organism evidence="3 4">
    <name type="scientific">Candidatus Berkelbacteria bacterium RIFOXYA2_FULL_43_10</name>
    <dbReference type="NCBI Taxonomy" id="1797472"/>
    <lineage>
        <taxon>Bacteria</taxon>
        <taxon>Candidatus Berkelbacteria</taxon>
    </lineage>
</organism>
<comment type="similarity">
    <text evidence="1">Belongs to the CapA family.</text>
</comment>
<dbReference type="InterPro" id="IPR052169">
    <property type="entry name" value="CW_Biosynth-Accessory"/>
</dbReference>
<evidence type="ECO:0000313" key="3">
    <source>
        <dbReference type="EMBL" id="OGD64088.1"/>
    </source>
</evidence>
<dbReference type="Pfam" id="PF09587">
    <property type="entry name" value="PGA_cap"/>
    <property type="match status" value="1"/>
</dbReference>
<sequence>MKKIVAFGVVAIVAIALFYYVRSDYNRSINEEAAITGEENIPVVIVPHFNFAEEERHKVLSDVESRVKPKAIVLVSVNHFGTGNSEIITTQKNWQVKGGEIHSEKNLEENLVASGVAVDDEMAFVNEHGITNILSDIEDIFSTIPIVPIIIKDTTSREKIDQLADWVDTECSNCLTIASVDFSHYQPSALAKVHDQFSIQALSNLDHDKIWLSETDSPQTLYLSAKIAGRNNTKNFHLVYNNNSGEANKKDDAETTSVVLGYYSDKNPEAIVEPSTSFVIAGDAMFDRNVWHNYQAKGLNAIFDNFGTRVFRGADLALLNLEGPISSTEIDDDWQSGSMVFNFPPATTSTLKYLNINAVSLANNHTANAGSIGLSNTKAVLSSAGIKYFGKPYGYDESSMIRIEGVIPLSVIGIMTLSDFDESALEAKISVEKAEGRTVIVFPHWGTEYAPKHSASQKSMAKEWIAAGADIIVGSHPHVTQDFEIIDGKPVVYSLGNFVFDQFFSTETQEGLVLAGVITKDKITLSFLPTKEKLVRPEFMTGSVKTGKIKSIFDIDFEDGFFKVSSDTIEIAR</sequence>
<feature type="domain" description="Capsule synthesis protein CapA" evidence="2">
    <location>
        <begin position="277"/>
        <end position="502"/>
    </location>
</feature>
<proteinExistence type="inferred from homology"/>
<accession>A0A1F5E9N0</accession>
<protein>
    <submittedName>
        <fullName evidence="3">AmmeMemoRadiSam system protein B</fullName>
    </submittedName>
</protein>
<dbReference type="Proteomes" id="UP000178583">
    <property type="component" value="Unassembled WGS sequence"/>
</dbReference>
<dbReference type="SUPFAM" id="SSF56300">
    <property type="entry name" value="Metallo-dependent phosphatases"/>
    <property type="match status" value="1"/>
</dbReference>
<dbReference type="NCBIfam" id="TIGR04336">
    <property type="entry name" value="AmmeMemoSam_B"/>
    <property type="match status" value="1"/>
</dbReference>
<dbReference type="Pfam" id="PF01875">
    <property type="entry name" value="Memo"/>
    <property type="match status" value="1"/>
</dbReference>
<dbReference type="InterPro" id="IPR029052">
    <property type="entry name" value="Metallo-depent_PP-like"/>
</dbReference>
<dbReference type="STRING" id="1797472.A2215_00115"/>
<reference evidence="3 4" key="1">
    <citation type="journal article" date="2016" name="Nat. Commun.">
        <title>Thousands of microbial genomes shed light on interconnected biogeochemical processes in an aquifer system.</title>
        <authorList>
            <person name="Anantharaman K."/>
            <person name="Brown C.T."/>
            <person name="Hug L.A."/>
            <person name="Sharon I."/>
            <person name="Castelle C.J."/>
            <person name="Probst A.J."/>
            <person name="Thomas B.C."/>
            <person name="Singh A."/>
            <person name="Wilkins M.J."/>
            <person name="Karaoz U."/>
            <person name="Brodie E.L."/>
            <person name="Williams K.H."/>
            <person name="Hubbard S.S."/>
            <person name="Banfield J.F."/>
        </authorList>
    </citation>
    <scope>NUCLEOTIDE SEQUENCE [LARGE SCALE GENOMIC DNA]</scope>
</reference>
<dbReference type="InterPro" id="IPR019079">
    <property type="entry name" value="Capsule_synth_CapA"/>
</dbReference>
<comment type="caution">
    <text evidence="3">The sequence shown here is derived from an EMBL/GenBank/DDBJ whole genome shotgun (WGS) entry which is preliminary data.</text>
</comment>
<dbReference type="PANTHER" id="PTHR33393">
    <property type="entry name" value="POLYGLUTAMINE SYNTHESIS ACCESSORY PROTEIN RV0574C-RELATED"/>
    <property type="match status" value="1"/>
</dbReference>
<evidence type="ECO:0000313" key="4">
    <source>
        <dbReference type="Proteomes" id="UP000178583"/>
    </source>
</evidence>
<dbReference type="EMBL" id="MEZY01000023">
    <property type="protein sequence ID" value="OGD64088.1"/>
    <property type="molecule type" value="Genomic_DNA"/>
</dbReference>
<dbReference type="PANTHER" id="PTHR33393:SF13">
    <property type="entry name" value="PGA BIOSYNTHESIS PROTEIN CAPA"/>
    <property type="match status" value="1"/>
</dbReference>
<gene>
    <name evidence="3" type="ORF">A2215_00115</name>
</gene>
<dbReference type="CDD" id="cd07381">
    <property type="entry name" value="MPP_CapA"/>
    <property type="match status" value="1"/>
</dbReference>
<dbReference type="Gene3D" id="3.40.830.10">
    <property type="entry name" value="LigB-like"/>
    <property type="match status" value="1"/>
</dbReference>
<dbReference type="AlphaFoldDB" id="A0A1F5E9N0"/>